<evidence type="ECO:0000313" key="2">
    <source>
        <dbReference type="EMBL" id="TAW28153.1"/>
    </source>
</evidence>
<dbReference type="AlphaFoldDB" id="A0ABD7PLT8"/>
<keyword evidence="1" id="KW-1133">Transmembrane helix</keyword>
<evidence type="ECO:0000256" key="1">
    <source>
        <dbReference type="SAM" id="Phobius"/>
    </source>
</evidence>
<keyword evidence="1" id="KW-0472">Membrane</keyword>
<evidence type="ECO:0000313" key="3">
    <source>
        <dbReference type="Proteomes" id="UP000292036"/>
    </source>
</evidence>
<reference evidence="2 3" key="1">
    <citation type="submission" date="2019-02" db="EMBL/GenBank/DDBJ databases">
        <title>The genomic architecture of introgression among sibling species of bacteria.</title>
        <authorList>
            <person name="Cavassim M.I.A."/>
            <person name="Moeskjaer S."/>
            <person name="Moslemi C."/>
            <person name="Fields B."/>
            <person name="Bachmann A."/>
            <person name="Vilhjalmsson B."/>
            <person name="Schierup M.H."/>
            <person name="Young J.P.W."/>
            <person name="Andersen S.U."/>
        </authorList>
    </citation>
    <scope>NUCLEOTIDE SEQUENCE [LARGE SCALE GENOMIC DNA]</scope>
    <source>
        <strain evidence="2 3">SM151B</strain>
    </source>
</reference>
<dbReference type="Proteomes" id="UP000292036">
    <property type="component" value="Unassembled WGS sequence"/>
</dbReference>
<name>A0ABD7PLT8_RHILE</name>
<organism evidence="2 3">
    <name type="scientific">Rhizobium leguminosarum</name>
    <dbReference type="NCBI Taxonomy" id="384"/>
    <lineage>
        <taxon>Bacteria</taxon>
        <taxon>Pseudomonadati</taxon>
        <taxon>Pseudomonadota</taxon>
        <taxon>Alphaproteobacteria</taxon>
        <taxon>Hyphomicrobiales</taxon>
        <taxon>Rhizobiaceae</taxon>
        <taxon>Rhizobium/Agrobacterium group</taxon>
        <taxon>Rhizobium</taxon>
    </lineage>
</organism>
<dbReference type="RefSeq" id="WP_130667170.1">
    <property type="nucleotide sequence ID" value="NZ_SIOS01000001.1"/>
</dbReference>
<sequence>MLCDDGATQGRIPGKVELSTIFGLPGLVFSVILTYSLIVGVLPGSVKVSGSFSVDDLGAVEVAGAFTVSSTGVAGKAKAKAKTLDLGNTNREGRRQGDTHLGLLKAVPIGLS</sequence>
<accession>A0ABD7PLT8</accession>
<comment type="caution">
    <text evidence="2">The sequence shown here is derived from an EMBL/GenBank/DDBJ whole genome shotgun (WGS) entry which is preliminary data.</text>
</comment>
<protein>
    <submittedName>
        <fullName evidence="2">Uncharacterized protein</fullName>
    </submittedName>
</protein>
<feature type="transmembrane region" description="Helical" evidence="1">
    <location>
        <begin position="20"/>
        <end position="42"/>
    </location>
</feature>
<dbReference type="EMBL" id="SIPS01000001">
    <property type="protein sequence ID" value="TAW28153.1"/>
    <property type="molecule type" value="Genomic_DNA"/>
</dbReference>
<proteinExistence type="predicted"/>
<gene>
    <name evidence="2" type="ORF">ELI19_00910</name>
</gene>
<keyword evidence="1" id="KW-0812">Transmembrane</keyword>